<reference evidence="1 2" key="1">
    <citation type="submission" date="2023-07" db="EMBL/GenBank/DDBJ databases">
        <title>Sorghum-associated microbial communities from plants grown in Nebraska, USA.</title>
        <authorList>
            <person name="Schachtman D."/>
        </authorList>
    </citation>
    <scope>NUCLEOTIDE SEQUENCE [LARGE SCALE GENOMIC DNA]</scope>
    <source>
        <strain evidence="1 2">DS1607</strain>
    </source>
</reference>
<accession>A0ABT9S7L7</accession>
<evidence type="ECO:0000313" key="1">
    <source>
        <dbReference type="EMBL" id="MDP9900341.1"/>
    </source>
</evidence>
<evidence type="ECO:0000313" key="2">
    <source>
        <dbReference type="Proteomes" id="UP001226867"/>
    </source>
</evidence>
<name>A0ABT9S7L7_9BURK</name>
<dbReference type="EMBL" id="JAUSRO010000007">
    <property type="protein sequence ID" value="MDP9900341.1"/>
    <property type="molecule type" value="Genomic_DNA"/>
</dbReference>
<organism evidence="1 2">
    <name type="scientific">Variovorax ginsengisoli</name>
    <dbReference type="NCBI Taxonomy" id="363844"/>
    <lineage>
        <taxon>Bacteria</taxon>
        <taxon>Pseudomonadati</taxon>
        <taxon>Pseudomonadota</taxon>
        <taxon>Betaproteobacteria</taxon>
        <taxon>Burkholderiales</taxon>
        <taxon>Comamonadaceae</taxon>
        <taxon>Variovorax</taxon>
    </lineage>
</organism>
<sequence>MTAAPPPLDATRAEAVLAEGQAVVERLLPLTGAGAGASLELQEHLASAWLSQIDALGALDRPDDVVAVADALCAHFEPRPRNPIDPVMEVAAPAAWPWIARAMCEKAMALGGSGHHDAALALLQDVQQRFGDAQRPALRQWVASAGLEEARLRASLGAVFARVDMVRHCQRLIERFGGDEAPAIRLVVARTRAWQARLLSRLDHDEDALAAYTSLHADLQSTPDPALQEQAADALHAKARLLQERGRTDEARVALQALIDSFADAQHSGVRQTLALAHMDQAYELQRIRLEGDGDMDGIDADARVIDACDALLHAHEHSTDTVVLRCVNQALRLKAGVLRERALERDADTDNDDHAMADALTEQQWARYADHPDAQVQQQVVLAMLDRLLALDDPRQTLSGCSRLLDRFASAQAERLQPPLARARRLQAWCLRVLGRTEEARAALIALDARHGASHDPSVQRQVIEGRIEHARLLRGTRDFAGALAVLDAIAPDLGADADADADLRKAVALAMDLRVDLWKDQAPPAHPQQSGKDETGAAIAVEVTPAELQRAEAVEALTRRFAADASPDIRAIVAHALYALAVDWREHLHFQRAIDTYADYLQRFAADTSASIETITASAYLNQAYVLMMLLDRDAEALPLYDALVARFAHATSAEMRDTLARAGASRLTCLNRLQRQGVAVSYGDHCEDLSLAQRDAIQATIERGRVLSVAGKEREAIACYDEVLGAHVESLHPELRRQCLDAMVRKAYSLSRLSQREAALAVNDEVIARYGDELSTSAEEDVALAMSNRAVQLDALGRREEELQTYDLIIARWRDSSVPYLRQRVASARYCKALTLSDTDLKTALAIYQHVMDTCLNAREAAIRLEGAKSAANRSFRLRSAGRYDEALACSQALLQACGEETDVAIAAQCVKVRIGMARTYGKTGQVARQAEMLQALLALPPTALTDAQRSELQAEYRLLAPVATPLGKAAHALGRWFGKRRQP</sequence>
<dbReference type="InterPro" id="IPR019734">
    <property type="entry name" value="TPR_rpt"/>
</dbReference>
<dbReference type="SUPFAM" id="SSF48452">
    <property type="entry name" value="TPR-like"/>
    <property type="match status" value="2"/>
</dbReference>
<keyword evidence="2" id="KW-1185">Reference proteome</keyword>
<dbReference type="Proteomes" id="UP001226867">
    <property type="component" value="Unassembled WGS sequence"/>
</dbReference>
<dbReference type="Pfam" id="PF13174">
    <property type="entry name" value="TPR_6"/>
    <property type="match status" value="1"/>
</dbReference>
<proteinExistence type="predicted"/>
<protein>
    <submittedName>
        <fullName evidence="1">Tetratricopeptide (TPR) repeat protein</fullName>
    </submittedName>
</protein>
<comment type="caution">
    <text evidence="1">The sequence shown here is derived from an EMBL/GenBank/DDBJ whole genome shotgun (WGS) entry which is preliminary data.</text>
</comment>
<dbReference type="RefSeq" id="WP_307690146.1">
    <property type="nucleotide sequence ID" value="NZ_JAUSRO010000007.1"/>
</dbReference>
<dbReference type="InterPro" id="IPR011990">
    <property type="entry name" value="TPR-like_helical_dom_sf"/>
</dbReference>
<dbReference type="Gene3D" id="1.25.40.10">
    <property type="entry name" value="Tetratricopeptide repeat domain"/>
    <property type="match status" value="2"/>
</dbReference>
<gene>
    <name evidence="1" type="ORF">J2W36_002604</name>
</gene>